<keyword evidence="2" id="KW-1185">Reference proteome</keyword>
<gene>
    <name evidence="1" type="ORF">TSUD_145200</name>
</gene>
<evidence type="ECO:0000313" key="1">
    <source>
        <dbReference type="EMBL" id="GAU38143.1"/>
    </source>
</evidence>
<protein>
    <submittedName>
        <fullName evidence="1">Uncharacterized protein</fullName>
    </submittedName>
</protein>
<organism evidence="1 2">
    <name type="scientific">Trifolium subterraneum</name>
    <name type="common">Subterranean clover</name>
    <dbReference type="NCBI Taxonomy" id="3900"/>
    <lineage>
        <taxon>Eukaryota</taxon>
        <taxon>Viridiplantae</taxon>
        <taxon>Streptophyta</taxon>
        <taxon>Embryophyta</taxon>
        <taxon>Tracheophyta</taxon>
        <taxon>Spermatophyta</taxon>
        <taxon>Magnoliopsida</taxon>
        <taxon>eudicotyledons</taxon>
        <taxon>Gunneridae</taxon>
        <taxon>Pentapetalae</taxon>
        <taxon>rosids</taxon>
        <taxon>fabids</taxon>
        <taxon>Fabales</taxon>
        <taxon>Fabaceae</taxon>
        <taxon>Papilionoideae</taxon>
        <taxon>50 kb inversion clade</taxon>
        <taxon>NPAAA clade</taxon>
        <taxon>Hologalegina</taxon>
        <taxon>IRL clade</taxon>
        <taxon>Trifolieae</taxon>
        <taxon>Trifolium</taxon>
    </lineage>
</organism>
<name>A0A2Z6N7U1_TRISU</name>
<dbReference type="EMBL" id="DF973703">
    <property type="protein sequence ID" value="GAU38143.1"/>
    <property type="molecule type" value="Genomic_DNA"/>
</dbReference>
<proteinExistence type="predicted"/>
<dbReference type="AlphaFoldDB" id="A0A2Z6N7U1"/>
<dbReference type="Proteomes" id="UP000242715">
    <property type="component" value="Unassembled WGS sequence"/>
</dbReference>
<reference evidence="2" key="1">
    <citation type="journal article" date="2017" name="Front. Plant Sci.">
        <title>Climate Clever Clovers: New Paradigm to Reduce the Environmental Footprint of Ruminants by Breeding Low Methanogenic Forages Utilizing Haplotype Variation.</title>
        <authorList>
            <person name="Kaur P."/>
            <person name="Appels R."/>
            <person name="Bayer P.E."/>
            <person name="Keeble-Gagnere G."/>
            <person name="Wang J."/>
            <person name="Hirakawa H."/>
            <person name="Shirasawa K."/>
            <person name="Vercoe P."/>
            <person name="Stefanova K."/>
            <person name="Durmic Z."/>
            <person name="Nichols P."/>
            <person name="Revell C."/>
            <person name="Isobe S.N."/>
            <person name="Edwards D."/>
            <person name="Erskine W."/>
        </authorList>
    </citation>
    <scope>NUCLEOTIDE SEQUENCE [LARGE SCALE GENOMIC DNA]</scope>
    <source>
        <strain evidence="2">cv. Daliak</strain>
    </source>
</reference>
<evidence type="ECO:0000313" key="2">
    <source>
        <dbReference type="Proteomes" id="UP000242715"/>
    </source>
</evidence>
<accession>A0A2Z6N7U1</accession>
<sequence length="64" mass="7569">MSLLSVFFKTIRSWMNMVRNHYFYFRLNFKKACGSMRFVLFESNPIEELSPQPACESIPIEDGN</sequence>